<dbReference type="Gene3D" id="3.40.190.120">
    <property type="entry name" value="Osmoprotection protein (prox), domain 2"/>
    <property type="match status" value="1"/>
</dbReference>
<dbReference type="InterPro" id="IPR006311">
    <property type="entry name" value="TAT_signal"/>
</dbReference>
<gene>
    <name evidence="3" type="ORF">AB8O55_16935</name>
</gene>
<accession>A0ABV4CLT0</accession>
<dbReference type="Gene3D" id="3.40.190.10">
    <property type="entry name" value="Periplasmic binding protein-like II"/>
    <property type="match status" value="1"/>
</dbReference>
<dbReference type="PROSITE" id="PS51257">
    <property type="entry name" value="PROKAR_LIPOPROTEIN"/>
    <property type="match status" value="1"/>
</dbReference>
<dbReference type="Pfam" id="PF04069">
    <property type="entry name" value="OpuAC"/>
    <property type="match status" value="1"/>
</dbReference>
<dbReference type="SUPFAM" id="SSF53850">
    <property type="entry name" value="Periplasmic binding protein-like II"/>
    <property type="match status" value="1"/>
</dbReference>
<dbReference type="InterPro" id="IPR007210">
    <property type="entry name" value="ABC_Gly_betaine_transp_sub-bd"/>
</dbReference>
<dbReference type="CDD" id="cd13611">
    <property type="entry name" value="PBP2_YehZ"/>
    <property type="match status" value="1"/>
</dbReference>
<dbReference type="RefSeq" id="WP_345359993.1">
    <property type="nucleotide sequence ID" value="NZ_BAABII010000004.1"/>
</dbReference>
<organism evidence="3 4">
    <name type="scientific">Saccharopolyspora cebuensis</name>
    <dbReference type="NCBI Taxonomy" id="418759"/>
    <lineage>
        <taxon>Bacteria</taxon>
        <taxon>Bacillati</taxon>
        <taxon>Actinomycetota</taxon>
        <taxon>Actinomycetes</taxon>
        <taxon>Pseudonocardiales</taxon>
        <taxon>Pseudonocardiaceae</taxon>
        <taxon>Saccharopolyspora</taxon>
    </lineage>
</organism>
<proteinExistence type="predicted"/>
<keyword evidence="1" id="KW-0732">Signal</keyword>
<reference evidence="3 4" key="1">
    <citation type="submission" date="2024-08" db="EMBL/GenBank/DDBJ databases">
        <title>Genome mining of Saccharopolyspora cebuensis PGLac3 from Nigerian medicinal plant.</title>
        <authorList>
            <person name="Ezeobiora C.E."/>
            <person name="Igbokwe N.H."/>
            <person name="Amin D.H."/>
            <person name="Mendie U.E."/>
        </authorList>
    </citation>
    <scope>NUCLEOTIDE SEQUENCE [LARGE SCALE GENOMIC DNA]</scope>
    <source>
        <strain evidence="3 4">PGLac3</strain>
    </source>
</reference>
<dbReference type="PROSITE" id="PS51318">
    <property type="entry name" value="TAT"/>
    <property type="match status" value="1"/>
</dbReference>
<keyword evidence="4" id="KW-1185">Reference proteome</keyword>
<name>A0ABV4CLT0_9PSEU</name>
<feature type="domain" description="ABC-type glycine betaine transport system substrate-binding" evidence="2">
    <location>
        <begin position="53"/>
        <end position="321"/>
    </location>
</feature>
<dbReference type="Proteomes" id="UP001564626">
    <property type="component" value="Unassembled WGS sequence"/>
</dbReference>
<evidence type="ECO:0000259" key="2">
    <source>
        <dbReference type="Pfam" id="PF04069"/>
    </source>
</evidence>
<evidence type="ECO:0000313" key="4">
    <source>
        <dbReference type="Proteomes" id="UP001564626"/>
    </source>
</evidence>
<feature type="chain" id="PRO_5047340762" evidence="1">
    <location>
        <begin position="19"/>
        <end position="338"/>
    </location>
</feature>
<evidence type="ECO:0000313" key="3">
    <source>
        <dbReference type="EMBL" id="MEY8041097.1"/>
    </source>
</evidence>
<sequence length="338" mass="36944">MKLRTRRGAIKLASLAMAGALVTSGCGLSSGSAIPLQVEPGSIRPVPELEGVTLTVGSKAFTEQLVLGYIAEFALDAAGANVRDLTNIVGSSSARHALKSDQIDLLWEYIGTSWVSYNGQTEVIPDAERAYQAVKKMDLERHDVAWTALAYGVDNTYAFAVNQENAEKYGLETVSDMAELVRENPEAGSFCLDTEFANRNDGMPGVEQEYGFKADPSKIRILMEGPIYQATANGTCVFGEVFTTDGRIKALDLKVLEDDRQFFPRYNAGINTRAEILERYPQITEVFEPVSAALNNEELKELNAEVDVEGRDPADVARDWMVEKGFVTLPDSPQNQSG</sequence>
<protein>
    <submittedName>
        <fullName evidence="3">Glycine betaine ABC transporter substrate-binding protein</fullName>
    </submittedName>
</protein>
<evidence type="ECO:0000256" key="1">
    <source>
        <dbReference type="SAM" id="SignalP"/>
    </source>
</evidence>
<comment type="caution">
    <text evidence="3">The sequence shown here is derived from an EMBL/GenBank/DDBJ whole genome shotgun (WGS) entry which is preliminary data.</text>
</comment>
<feature type="signal peptide" evidence="1">
    <location>
        <begin position="1"/>
        <end position="18"/>
    </location>
</feature>
<dbReference type="EMBL" id="JBGEHV010000031">
    <property type="protein sequence ID" value="MEY8041097.1"/>
    <property type="molecule type" value="Genomic_DNA"/>
</dbReference>